<gene>
    <name evidence="4" type="ORF">DUI87_21106</name>
</gene>
<reference evidence="4 5" key="1">
    <citation type="submission" date="2018-07" db="EMBL/GenBank/DDBJ databases">
        <title>A high quality draft genome assembly of the barn swallow (H. rustica rustica).</title>
        <authorList>
            <person name="Formenti G."/>
            <person name="Chiara M."/>
            <person name="Poveda L."/>
            <person name="Francoijs K.-J."/>
            <person name="Bonisoli-Alquati A."/>
            <person name="Canova L."/>
            <person name="Gianfranceschi L."/>
            <person name="Horner D.S."/>
            <person name="Saino N."/>
        </authorList>
    </citation>
    <scope>NUCLEOTIDE SEQUENCE [LARGE SCALE GENOMIC DNA]</scope>
    <source>
        <strain evidence="4">Chelidonia</strain>
        <tissue evidence="4">Blood</tissue>
    </source>
</reference>
<evidence type="ECO:0000259" key="3">
    <source>
        <dbReference type="PROSITE" id="PS50026"/>
    </source>
</evidence>
<keyword evidence="1" id="KW-1015">Disulfide bond</keyword>
<dbReference type="OrthoDB" id="409374at2759"/>
<dbReference type="PROSITE" id="PS50026">
    <property type="entry name" value="EGF_3"/>
    <property type="match status" value="1"/>
</dbReference>
<feature type="domain" description="EGF-like" evidence="3">
    <location>
        <begin position="129"/>
        <end position="159"/>
    </location>
</feature>
<dbReference type="Proteomes" id="UP000269221">
    <property type="component" value="Unassembled WGS sequence"/>
</dbReference>
<dbReference type="PANTHER" id="PTHR24035:SF109">
    <property type="entry name" value="PROTEIN DRAPER"/>
    <property type="match status" value="1"/>
</dbReference>
<accession>A0A3M0JS61</accession>
<organism evidence="4 5">
    <name type="scientific">Hirundo rustica rustica</name>
    <dbReference type="NCBI Taxonomy" id="333673"/>
    <lineage>
        <taxon>Eukaryota</taxon>
        <taxon>Metazoa</taxon>
        <taxon>Chordata</taxon>
        <taxon>Craniata</taxon>
        <taxon>Vertebrata</taxon>
        <taxon>Euteleostomi</taxon>
        <taxon>Archelosauria</taxon>
        <taxon>Archosauria</taxon>
        <taxon>Dinosauria</taxon>
        <taxon>Saurischia</taxon>
        <taxon>Theropoda</taxon>
        <taxon>Coelurosauria</taxon>
        <taxon>Aves</taxon>
        <taxon>Neognathae</taxon>
        <taxon>Neoaves</taxon>
        <taxon>Telluraves</taxon>
        <taxon>Australaves</taxon>
        <taxon>Passeriformes</taxon>
        <taxon>Sylvioidea</taxon>
        <taxon>Hirundinidae</taxon>
        <taxon>Hirundo</taxon>
    </lineage>
</organism>
<evidence type="ECO:0000256" key="1">
    <source>
        <dbReference type="PROSITE-ProRule" id="PRU00076"/>
    </source>
</evidence>
<protein>
    <recommendedName>
        <fullName evidence="3">EGF-like domain-containing protein</fullName>
    </recommendedName>
</protein>
<dbReference type="CDD" id="cd00054">
    <property type="entry name" value="EGF_CA"/>
    <property type="match status" value="1"/>
</dbReference>
<name>A0A3M0JS61_HIRRU</name>
<dbReference type="PROSITE" id="PS01186">
    <property type="entry name" value="EGF_2"/>
    <property type="match status" value="1"/>
</dbReference>
<comment type="caution">
    <text evidence="1">Lacks conserved residue(s) required for the propagation of feature annotation.</text>
</comment>
<feature type="disulfide bond" evidence="1">
    <location>
        <begin position="149"/>
        <end position="158"/>
    </location>
</feature>
<feature type="region of interest" description="Disordered" evidence="2">
    <location>
        <begin position="1"/>
        <end position="25"/>
    </location>
</feature>
<dbReference type="STRING" id="333673.A0A3M0JS61"/>
<dbReference type="InterPro" id="IPR052108">
    <property type="entry name" value="MEGF/SIB"/>
</dbReference>
<dbReference type="PROSITE" id="PS00022">
    <property type="entry name" value="EGF_1"/>
    <property type="match status" value="1"/>
</dbReference>
<keyword evidence="5" id="KW-1185">Reference proteome</keyword>
<dbReference type="Gene3D" id="2.170.300.10">
    <property type="entry name" value="Tie2 ligand-binding domain superfamily"/>
    <property type="match status" value="1"/>
</dbReference>
<sequence length="210" mass="22518">MCPAVPLSRGKALPPPDGRLRMSPGIHRPRLRQEKDKIHELIYAQFARDLLLGDVSKYIFNQVPKVATGFPSAREEKEGLALGAGMGRTVPSSVPVAKASVTHGLASAPVPPATRDLPVCKGQYGPNCLLACTCQNGGICDHVDGNCTCGLGWTGRSCEKGMFVFFHVILRSLCLPPHWLCSSLSFDSGLELNFPCIDCPDVLTTSVQSS</sequence>
<keyword evidence="1" id="KW-0245">EGF-like domain</keyword>
<dbReference type="PANTHER" id="PTHR24035">
    <property type="entry name" value="MULTIPLE EPIDERMAL GROWTH FACTOR-LIKE DOMAINS PROTEIN"/>
    <property type="match status" value="1"/>
</dbReference>
<proteinExistence type="predicted"/>
<dbReference type="EMBL" id="QRBI01000134">
    <property type="protein sequence ID" value="RMC01944.1"/>
    <property type="molecule type" value="Genomic_DNA"/>
</dbReference>
<evidence type="ECO:0000256" key="2">
    <source>
        <dbReference type="SAM" id="MobiDB-lite"/>
    </source>
</evidence>
<comment type="caution">
    <text evidence="4">The sequence shown here is derived from an EMBL/GenBank/DDBJ whole genome shotgun (WGS) entry which is preliminary data.</text>
</comment>
<dbReference type="AlphaFoldDB" id="A0A3M0JS61"/>
<evidence type="ECO:0000313" key="5">
    <source>
        <dbReference type="Proteomes" id="UP000269221"/>
    </source>
</evidence>
<evidence type="ECO:0000313" key="4">
    <source>
        <dbReference type="EMBL" id="RMC01944.1"/>
    </source>
</evidence>
<dbReference type="InterPro" id="IPR000742">
    <property type="entry name" value="EGF"/>
</dbReference>